<keyword evidence="4" id="KW-0732">Signal</keyword>
<evidence type="ECO:0000256" key="5">
    <source>
        <dbReference type="ARBA" id="ARBA00022801"/>
    </source>
</evidence>
<evidence type="ECO:0000256" key="9">
    <source>
        <dbReference type="SAM" id="MobiDB-lite"/>
    </source>
</evidence>
<keyword evidence="5 13" id="KW-0378">Hydrolase</keyword>
<dbReference type="GO" id="GO:0016810">
    <property type="term" value="F:hydrolase activity, acting on carbon-nitrogen (but not peptide) bonds"/>
    <property type="evidence" value="ECO:0007669"/>
    <property type="project" value="InterPro"/>
</dbReference>
<evidence type="ECO:0000313" key="14">
    <source>
        <dbReference type="Proteomes" id="UP000799753"/>
    </source>
</evidence>
<evidence type="ECO:0000256" key="4">
    <source>
        <dbReference type="ARBA" id="ARBA00022729"/>
    </source>
</evidence>
<dbReference type="OrthoDB" id="407355at2759"/>
<dbReference type="Gene3D" id="3.30.60.10">
    <property type="entry name" value="Endochitinase-like"/>
    <property type="match status" value="1"/>
</dbReference>
<protein>
    <submittedName>
        <fullName evidence="13">Glycoside hydrolase/deacetylase</fullName>
    </submittedName>
</protein>
<keyword evidence="2 8" id="KW-0147">Chitin-binding</keyword>
<feature type="disulfide bond" evidence="8">
    <location>
        <begin position="81"/>
        <end position="95"/>
    </location>
</feature>
<keyword evidence="8" id="KW-1015">Disulfide bond</keyword>
<keyword evidence="3" id="KW-0479">Metal-binding</keyword>
<keyword evidence="7" id="KW-0170">Cobalt</keyword>
<dbReference type="InterPro" id="IPR001002">
    <property type="entry name" value="Chitin-bd_1"/>
</dbReference>
<feature type="disulfide bond" evidence="8">
    <location>
        <begin position="76"/>
        <end position="88"/>
    </location>
</feature>
<dbReference type="InterPro" id="IPR018371">
    <property type="entry name" value="Chitin-binding_1_CS"/>
</dbReference>
<keyword evidence="10" id="KW-0812">Transmembrane</keyword>
<comment type="caution">
    <text evidence="8">Lacks conserved residue(s) required for the propagation of feature annotation.</text>
</comment>
<dbReference type="InterPro" id="IPR002509">
    <property type="entry name" value="NODB_dom"/>
</dbReference>
<feature type="compositionally biased region" description="Polar residues" evidence="9">
    <location>
        <begin position="358"/>
        <end position="386"/>
    </location>
</feature>
<keyword evidence="6" id="KW-0119">Carbohydrate metabolism</keyword>
<evidence type="ECO:0000256" key="3">
    <source>
        <dbReference type="ARBA" id="ARBA00022723"/>
    </source>
</evidence>
<keyword evidence="10" id="KW-0472">Membrane</keyword>
<sequence>MYLSTAIMSMVAVAPLIKAHDGVGVPKILGLDAYAPQTRDLFRGLVSRFAEDKTHENHALKDRKDGRDCGEGIGSCKEGLCCSVAGYCGSADSYCYSPGCNYQYGPGCAENNPPKGTNTSSFPRDKVGSVAYGGTGTFKCKTPGSVAITYDDGPMKTYTSHILDLLKSHDAKATFFITGNNINKGQIDTTEEYRDVIKRMDTEGHQIASHTWTHLDLSKISSVDRKNQLWMNEMAIRNIVDKIPTYMRPPYSSCTSDCQNDMADLGYHVTYFDLNGDDYEQNTKEKIQLAKDWWQGNITEVHSNEVDSRRLSISHDILEQTANNLTGYMLDFLAKNNFKAVTVGECLGDPKSNWYRTANGISSDNSTKTEGDTNEPSSTTSAGSIETGSQTGAQSGSGSGSASAGSTATGAPTSSATYGVSCAGLVLSIAFMVSCLFAF</sequence>
<keyword evidence="10" id="KW-1133">Transmembrane helix</keyword>
<dbReference type="PANTHER" id="PTHR46471:SF4">
    <property type="entry name" value="CHITIN DEACETYLASE"/>
    <property type="match status" value="1"/>
</dbReference>
<dbReference type="GO" id="GO:0005975">
    <property type="term" value="P:carbohydrate metabolic process"/>
    <property type="evidence" value="ECO:0007669"/>
    <property type="project" value="InterPro"/>
</dbReference>
<gene>
    <name evidence="13" type="ORF">P280DRAFT_222037</name>
</gene>
<evidence type="ECO:0000256" key="7">
    <source>
        <dbReference type="ARBA" id="ARBA00023285"/>
    </source>
</evidence>
<dbReference type="Gene3D" id="3.20.20.370">
    <property type="entry name" value="Glycoside hydrolase/deacetylase"/>
    <property type="match status" value="1"/>
</dbReference>
<dbReference type="GO" id="GO:0046872">
    <property type="term" value="F:metal ion binding"/>
    <property type="evidence" value="ECO:0007669"/>
    <property type="project" value="UniProtKB-KW"/>
</dbReference>
<evidence type="ECO:0000256" key="8">
    <source>
        <dbReference type="PROSITE-ProRule" id="PRU00261"/>
    </source>
</evidence>
<feature type="domain" description="Chitin-binding type-1" evidence="11">
    <location>
        <begin position="66"/>
        <end position="110"/>
    </location>
</feature>
<dbReference type="Proteomes" id="UP000799753">
    <property type="component" value="Unassembled WGS sequence"/>
</dbReference>
<evidence type="ECO:0000259" key="12">
    <source>
        <dbReference type="PROSITE" id="PS51677"/>
    </source>
</evidence>
<dbReference type="InterPro" id="IPR036861">
    <property type="entry name" value="Endochitinase-like_sf"/>
</dbReference>
<dbReference type="EMBL" id="MU006779">
    <property type="protein sequence ID" value="KAF2643959.1"/>
    <property type="molecule type" value="Genomic_DNA"/>
</dbReference>
<evidence type="ECO:0000256" key="6">
    <source>
        <dbReference type="ARBA" id="ARBA00023277"/>
    </source>
</evidence>
<dbReference type="InterPro" id="IPR011330">
    <property type="entry name" value="Glyco_hydro/deAcase_b/a-brl"/>
</dbReference>
<comment type="cofactor">
    <cofactor evidence="1">
        <name>Co(2+)</name>
        <dbReference type="ChEBI" id="CHEBI:48828"/>
    </cofactor>
</comment>
<evidence type="ECO:0000313" key="13">
    <source>
        <dbReference type="EMBL" id="KAF2643959.1"/>
    </source>
</evidence>
<dbReference type="PROSITE" id="PS51677">
    <property type="entry name" value="NODB"/>
    <property type="match status" value="1"/>
</dbReference>
<organism evidence="13 14">
    <name type="scientific">Massarina eburnea CBS 473.64</name>
    <dbReference type="NCBI Taxonomy" id="1395130"/>
    <lineage>
        <taxon>Eukaryota</taxon>
        <taxon>Fungi</taxon>
        <taxon>Dikarya</taxon>
        <taxon>Ascomycota</taxon>
        <taxon>Pezizomycotina</taxon>
        <taxon>Dothideomycetes</taxon>
        <taxon>Pleosporomycetidae</taxon>
        <taxon>Pleosporales</taxon>
        <taxon>Massarineae</taxon>
        <taxon>Massarinaceae</taxon>
        <taxon>Massarina</taxon>
    </lineage>
</organism>
<dbReference type="PANTHER" id="PTHR46471">
    <property type="entry name" value="CHITIN DEACETYLASE"/>
    <property type="match status" value="1"/>
</dbReference>
<dbReference type="PROSITE" id="PS50941">
    <property type="entry name" value="CHIT_BIND_I_2"/>
    <property type="match status" value="1"/>
</dbReference>
<dbReference type="PROSITE" id="PS00026">
    <property type="entry name" value="CHIT_BIND_I_1"/>
    <property type="match status" value="1"/>
</dbReference>
<dbReference type="CDD" id="cd10951">
    <property type="entry name" value="CE4_ClCDA_like"/>
    <property type="match status" value="1"/>
</dbReference>
<proteinExistence type="predicted"/>
<evidence type="ECO:0000256" key="10">
    <source>
        <dbReference type="SAM" id="Phobius"/>
    </source>
</evidence>
<feature type="transmembrane region" description="Helical" evidence="10">
    <location>
        <begin position="416"/>
        <end position="438"/>
    </location>
</feature>
<dbReference type="GO" id="GO:0008061">
    <property type="term" value="F:chitin binding"/>
    <property type="evidence" value="ECO:0007669"/>
    <property type="project" value="UniProtKB-UniRule"/>
</dbReference>
<evidence type="ECO:0000256" key="2">
    <source>
        <dbReference type="ARBA" id="ARBA00022669"/>
    </source>
</evidence>
<feature type="compositionally biased region" description="Low complexity" evidence="9">
    <location>
        <begin position="387"/>
        <end position="408"/>
    </location>
</feature>
<feature type="region of interest" description="Disordered" evidence="9">
    <location>
        <begin position="358"/>
        <end position="408"/>
    </location>
</feature>
<dbReference type="Pfam" id="PF01522">
    <property type="entry name" value="Polysacc_deac_1"/>
    <property type="match status" value="1"/>
</dbReference>
<reference evidence="13" key="1">
    <citation type="journal article" date="2020" name="Stud. Mycol.">
        <title>101 Dothideomycetes genomes: a test case for predicting lifestyles and emergence of pathogens.</title>
        <authorList>
            <person name="Haridas S."/>
            <person name="Albert R."/>
            <person name="Binder M."/>
            <person name="Bloem J."/>
            <person name="Labutti K."/>
            <person name="Salamov A."/>
            <person name="Andreopoulos B."/>
            <person name="Baker S."/>
            <person name="Barry K."/>
            <person name="Bills G."/>
            <person name="Bluhm B."/>
            <person name="Cannon C."/>
            <person name="Castanera R."/>
            <person name="Culley D."/>
            <person name="Daum C."/>
            <person name="Ezra D."/>
            <person name="Gonzalez J."/>
            <person name="Henrissat B."/>
            <person name="Kuo A."/>
            <person name="Liang C."/>
            <person name="Lipzen A."/>
            <person name="Lutzoni F."/>
            <person name="Magnuson J."/>
            <person name="Mondo S."/>
            <person name="Nolan M."/>
            <person name="Ohm R."/>
            <person name="Pangilinan J."/>
            <person name="Park H.-J."/>
            <person name="Ramirez L."/>
            <person name="Alfaro M."/>
            <person name="Sun H."/>
            <person name="Tritt A."/>
            <person name="Yoshinaga Y."/>
            <person name="Zwiers L.-H."/>
            <person name="Turgeon B."/>
            <person name="Goodwin S."/>
            <person name="Spatafora J."/>
            <person name="Crous P."/>
            <person name="Grigoriev I."/>
        </authorList>
    </citation>
    <scope>NUCLEOTIDE SEQUENCE</scope>
    <source>
        <strain evidence="13">CBS 473.64</strain>
    </source>
</reference>
<accession>A0A6A6S889</accession>
<evidence type="ECO:0000256" key="1">
    <source>
        <dbReference type="ARBA" id="ARBA00001941"/>
    </source>
</evidence>
<name>A0A6A6S889_9PLEO</name>
<dbReference type="AlphaFoldDB" id="A0A6A6S889"/>
<feature type="domain" description="NodB homology" evidence="12">
    <location>
        <begin position="144"/>
        <end position="344"/>
    </location>
</feature>
<dbReference type="SUPFAM" id="SSF88713">
    <property type="entry name" value="Glycoside hydrolase/deacetylase"/>
    <property type="match status" value="1"/>
</dbReference>
<dbReference type="CDD" id="cd00035">
    <property type="entry name" value="ChtBD1"/>
    <property type="match status" value="1"/>
</dbReference>
<dbReference type="SUPFAM" id="SSF57016">
    <property type="entry name" value="Plant lectins/antimicrobial peptides"/>
    <property type="match status" value="1"/>
</dbReference>
<keyword evidence="14" id="KW-1185">Reference proteome</keyword>
<evidence type="ECO:0000259" key="11">
    <source>
        <dbReference type="PROSITE" id="PS50941"/>
    </source>
</evidence>